<dbReference type="KEGG" id="vg:40236091"/>
<evidence type="ECO:0000256" key="3">
    <source>
        <dbReference type="ARBA" id="ARBA00022679"/>
    </source>
</evidence>
<dbReference type="InterPro" id="IPR023211">
    <property type="entry name" value="DNA_pol_palm_dom_sf"/>
</dbReference>
<dbReference type="GeneID" id="40236091"/>
<evidence type="ECO:0000256" key="2">
    <source>
        <dbReference type="ARBA" id="ARBA00012417"/>
    </source>
</evidence>
<dbReference type="GO" id="GO:0039693">
    <property type="term" value="P:viral DNA genome replication"/>
    <property type="evidence" value="ECO:0007669"/>
    <property type="project" value="UniProtKB-KW"/>
</dbReference>
<keyword evidence="6" id="KW-0239">DNA-directed DNA polymerase</keyword>
<name>A0A2H4RBS0_9VIRU</name>
<evidence type="ECO:0000259" key="10">
    <source>
        <dbReference type="Pfam" id="PF03175"/>
    </source>
</evidence>
<dbReference type="GO" id="GO:0003887">
    <property type="term" value="F:DNA-directed DNA polymerase activity"/>
    <property type="evidence" value="ECO:0007669"/>
    <property type="project" value="UniProtKB-KW"/>
</dbReference>
<dbReference type="GO" id="GO:0006260">
    <property type="term" value="P:DNA replication"/>
    <property type="evidence" value="ECO:0007669"/>
    <property type="project" value="UniProtKB-KW"/>
</dbReference>
<proteinExistence type="inferred from homology"/>
<evidence type="ECO:0000256" key="5">
    <source>
        <dbReference type="ARBA" id="ARBA00022705"/>
    </source>
</evidence>
<accession>A0A2H4RBS0</accession>
<dbReference type="InterPro" id="IPR004868">
    <property type="entry name" value="DNA-dir_DNA_pol_B_mt/vir"/>
</dbReference>
<dbReference type="InterPro" id="IPR043502">
    <property type="entry name" value="DNA/RNA_pol_sf"/>
</dbReference>
<evidence type="ECO:0000256" key="6">
    <source>
        <dbReference type="ARBA" id="ARBA00022932"/>
    </source>
</evidence>
<dbReference type="RefSeq" id="YP_009639302.1">
    <property type="nucleotide sequence ID" value="NC_042347.1"/>
</dbReference>
<keyword evidence="4" id="KW-0548">Nucleotidyltransferase</keyword>
<dbReference type="Proteomes" id="UP000242614">
    <property type="component" value="Segment"/>
</dbReference>
<dbReference type="InterPro" id="IPR017964">
    <property type="entry name" value="DNA-dir_DNA_pol_B_CS"/>
</dbReference>
<evidence type="ECO:0000256" key="7">
    <source>
        <dbReference type="ARBA" id="ARBA00023109"/>
    </source>
</evidence>
<evidence type="ECO:0000256" key="1">
    <source>
        <dbReference type="ARBA" id="ARBA00005755"/>
    </source>
</evidence>
<comment type="catalytic activity">
    <reaction evidence="9">
        <text>DNA(n) + a 2'-deoxyribonucleoside 5'-triphosphate = DNA(n+1) + diphosphate</text>
        <dbReference type="Rhea" id="RHEA:22508"/>
        <dbReference type="Rhea" id="RHEA-COMP:17339"/>
        <dbReference type="Rhea" id="RHEA-COMP:17340"/>
        <dbReference type="ChEBI" id="CHEBI:33019"/>
        <dbReference type="ChEBI" id="CHEBI:61560"/>
        <dbReference type="ChEBI" id="CHEBI:173112"/>
        <dbReference type="EC" id="2.7.7.7"/>
    </reaction>
</comment>
<sequence length="665" mass="78671">MPMDYAYKQFTYDSEAWRIPNRAMKKEIQKFAIACLYDGKSSMILNSPEEVANTFIKILNYYKRAIIWAHNWRYDISLIDEVFLRKAYENGLMASIPRQDPFYIFLKKGDHILLFNDTTNFFKGVSLKKLAELFNTKHRKTFTERDYKMSAKKWNEMIAFHKNKVIEGVKADAITLYEVVREMQKYFKQIHKDLHTKFIYSNISIPQIAFRLAKRAIYEKLTEKYGKKKGVDKLRWMFSHHFKEERIKINETVLESYYGGRVEAFILNYKPEYLRVLDVNSLYPYVMRSFPYPTVPSQNKTETFIADVKYECKKWSRVLPVITKYEFDDGEIITEVYTDKRKMTSVEVKMIEESPDCKIISIENPIYFESEILFNNFIDYLYRIKQEATEKMLKVPKDSDEYYKYKILRETAKLIMNSSYGKFGQHKQRSKIYLVDEYLSKLDTTGKLIIRALIDQKIKDVDENAIFEYNGKKHTVLGKSLISIVEDAKPEYHVPIASFVTAYARLVLYQLIEKAGKENVFYGDTDSIFTNDNGYYNLRNELSDTELGKLKLEEDKSGYLKIFGKKYYLKFDEYGNVIDYTIKGIYQFDIEKAIREGNKLILKDDKGEIHINIETGEAIGYQIKRHVGENQFIFEDHPINLTPKKRLYYVKEGHLEIGYPLEKVI</sequence>
<evidence type="ECO:0000256" key="9">
    <source>
        <dbReference type="ARBA" id="ARBA00049244"/>
    </source>
</evidence>
<dbReference type="InterPro" id="IPR012337">
    <property type="entry name" value="RNaseH-like_sf"/>
</dbReference>
<dbReference type="GO" id="GO:0000166">
    <property type="term" value="F:nucleotide binding"/>
    <property type="evidence" value="ECO:0007669"/>
    <property type="project" value="InterPro"/>
</dbReference>
<keyword evidence="7" id="KW-1194">Viral DNA replication</keyword>
<dbReference type="InterPro" id="IPR006172">
    <property type="entry name" value="DNA-dir_DNA_pol_B"/>
</dbReference>
<dbReference type="PANTHER" id="PTHR33568">
    <property type="entry name" value="DNA POLYMERASE"/>
    <property type="match status" value="1"/>
</dbReference>
<keyword evidence="8" id="KW-0238">DNA-binding</keyword>
<dbReference type="PRINTS" id="PR00106">
    <property type="entry name" value="DNAPOLB"/>
</dbReference>
<feature type="domain" description="DNA-directed DNA polymerase family B mitochondria/virus" evidence="10">
    <location>
        <begin position="65"/>
        <end position="513"/>
    </location>
</feature>
<dbReference type="PANTHER" id="PTHR33568:SF3">
    <property type="entry name" value="DNA-DIRECTED DNA POLYMERASE"/>
    <property type="match status" value="1"/>
</dbReference>
<comment type="similarity">
    <text evidence="1">Belongs to the DNA polymerase type-B family.</text>
</comment>
<dbReference type="PROSITE" id="PS00116">
    <property type="entry name" value="DNA_POLYMERASE_B"/>
    <property type="match status" value="1"/>
</dbReference>
<keyword evidence="3" id="KW-0808">Transferase</keyword>
<organism evidence="11 12">
    <name type="scientific">Sulfolobus ellipsoid virus 1</name>
    <dbReference type="NCBI Taxonomy" id="2056194"/>
    <lineage>
        <taxon>Viruses</taxon>
        <taxon>Viruses incertae sedis</taxon>
        <taxon>Ovaliviridae</taxon>
        <taxon>Alphaovalivirus</taxon>
        <taxon>Alphaovalivirus fumarolicaense</taxon>
    </lineage>
</organism>
<dbReference type="SUPFAM" id="SSF56672">
    <property type="entry name" value="DNA/RNA polymerases"/>
    <property type="match status" value="1"/>
</dbReference>
<dbReference type="SUPFAM" id="SSF53098">
    <property type="entry name" value="Ribonuclease H-like"/>
    <property type="match status" value="1"/>
</dbReference>
<dbReference type="EC" id="2.7.7.7" evidence="2"/>
<dbReference type="OrthoDB" id="9703at10239"/>
<evidence type="ECO:0000313" key="11">
    <source>
        <dbReference type="EMBL" id="ATY46514.1"/>
    </source>
</evidence>
<keyword evidence="5" id="KW-0235">DNA replication</keyword>
<evidence type="ECO:0000313" key="12">
    <source>
        <dbReference type="Proteomes" id="UP000242614"/>
    </source>
</evidence>
<keyword evidence="12" id="KW-1185">Reference proteome</keyword>
<evidence type="ECO:0000256" key="4">
    <source>
        <dbReference type="ARBA" id="ARBA00022695"/>
    </source>
</evidence>
<protein>
    <recommendedName>
        <fullName evidence="2">DNA-directed DNA polymerase</fullName>
        <ecNumber evidence="2">2.7.7.7</ecNumber>
    </recommendedName>
</protein>
<dbReference type="GO" id="GO:0003677">
    <property type="term" value="F:DNA binding"/>
    <property type="evidence" value="ECO:0007669"/>
    <property type="project" value="UniProtKB-KW"/>
</dbReference>
<reference evidence="11" key="1">
    <citation type="journal article" date="2018" name="J. Virol.">
        <title>A novel Sulfolobus virus with an exceptional capsid architecture.</title>
        <authorList>
            <person name="Wang H."/>
            <person name="Guo Z."/>
            <person name="Feng H."/>
            <person name="Chen Y."/>
            <person name="Hernandez W."/>
            <person name="Dai X."/>
            <person name="Zhang Z."/>
            <person name="Zheng X."/>
            <person name="Lopez M.M."/>
            <person name="Fu Y."/>
            <person name="Zhang C."/>
            <person name="Zhu P."/>
            <person name="Huang L."/>
        </authorList>
    </citation>
    <scope>NUCLEOTIDE SEQUENCE [LARGE SCALE GENOMIC DNA]</scope>
    <source>
        <strain evidence="11">CR_L</strain>
    </source>
</reference>
<evidence type="ECO:0000256" key="8">
    <source>
        <dbReference type="ARBA" id="ARBA00023125"/>
    </source>
</evidence>
<dbReference type="Pfam" id="PF03175">
    <property type="entry name" value="DNA_pol_B_2"/>
    <property type="match status" value="1"/>
</dbReference>
<dbReference type="Gene3D" id="3.90.1600.10">
    <property type="entry name" value="Palm domain of DNA polymerase"/>
    <property type="match status" value="2"/>
</dbReference>
<dbReference type="EMBL" id="MF144115">
    <property type="protein sequence ID" value="ATY46514.1"/>
    <property type="molecule type" value="Genomic_DNA"/>
</dbReference>